<keyword evidence="2" id="KW-1185">Reference proteome</keyword>
<proteinExistence type="predicted"/>
<evidence type="ECO:0000313" key="2">
    <source>
        <dbReference type="Proteomes" id="UP000030655"/>
    </source>
</evidence>
<dbReference type="AlphaFoldDB" id="A0A059F436"/>
<protein>
    <submittedName>
        <fullName evidence="1">Uncharacterized protein</fullName>
    </submittedName>
</protein>
<dbReference type="Proteomes" id="UP000030655">
    <property type="component" value="Unassembled WGS sequence"/>
</dbReference>
<dbReference type="VEuPathDB" id="MicrosporidiaDB:H312_00768"/>
<gene>
    <name evidence="1" type="ORF">H312_00768</name>
</gene>
<evidence type="ECO:0000313" key="1">
    <source>
        <dbReference type="EMBL" id="KCZ81867.1"/>
    </source>
</evidence>
<sequence length="167" mass="19809">METINIKRTLAELKNDPYKSLLYILDCYTPTSSRYAFSFTFKSIINDKTIPATIKGFEMLNERINLQRQTLNKLILANQSLKQKLNNIKAHHEVVDDKLKKALEKTRKLFVLKGENDKIYKIRNKFLLMENKQPLMIDENKRSEVIEILKIFNKALEKMREENFKNK</sequence>
<organism evidence="1 2">
    <name type="scientific">Anncaliia algerae PRA339</name>
    <dbReference type="NCBI Taxonomy" id="1288291"/>
    <lineage>
        <taxon>Eukaryota</taxon>
        <taxon>Fungi</taxon>
        <taxon>Fungi incertae sedis</taxon>
        <taxon>Microsporidia</taxon>
        <taxon>Tubulinosematoidea</taxon>
        <taxon>Tubulinosematidae</taxon>
        <taxon>Anncaliia</taxon>
    </lineage>
</organism>
<accession>A0A059F436</accession>
<dbReference type="EMBL" id="KK365136">
    <property type="protein sequence ID" value="KCZ81867.1"/>
    <property type="molecule type" value="Genomic_DNA"/>
</dbReference>
<name>A0A059F436_9MICR</name>
<reference evidence="1 2" key="2">
    <citation type="submission" date="2014-03" db="EMBL/GenBank/DDBJ databases">
        <title>The Genome Sequence of Anncaliia algerae insect isolate PRA339.</title>
        <authorList>
            <consortium name="The Broad Institute Genome Sequencing Platform"/>
            <consortium name="The Broad Institute Genome Sequencing Center for Infectious Disease"/>
            <person name="Cuomo C."/>
            <person name="Becnel J."/>
            <person name="Sanscrainte N."/>
            <person name="Walker B."/>
            <person name="Young S.K."/>
            <person name="Zeng Q."/>
            <person name="Gargeya S."/>
            <person name="Fitzgerald M."/>
            <person name="Haas B."/>
            <person name="Abouelleil A."/>
            <person name="Alvarado L."/>
            <person name="Arachchi H.M."/>
            <person name="Berlin A.M."/>
            <person name="Chapman S.B."/>
            <person name="Dewar J."/>
            <person name="Goldberg J."/>
            <person name="Griggs A."/>
            <person name="Gujja S."/>
            <person name="Hansen M."/>
            <person name="Howarth C."/>
            <person name="Imamovic A."/>
            <person name="Larimer J."/>
            <person name="McCowan C."/>
            <person name="Murphy C."/>
            <person name="Neiman D."/>
            <person name="Pearson M."/>
            <person name="Priest M."/>
            <person name="Roberts A."/>
            <person name="Saif S."/>
            <person name="Shea T."/>
            <person name="Sisk P."/>
            <person name="Sykes S."/>
            <person name="Wortman J."/>
            <person name="Nusbaum C."/>
            <person name="Birren B."/>
        </authorList>
    </citation>
    <scope>NUCLEOTIDE SEQUENCE [LARGE SCALE GENOMIC DNA]</scope>
    <source>
        <strain evidence="1 2">PRA339</strain>
    </source>
</reference>
<dbReference type="OrthoDB" id="2187192at2759"/>
<reference evidence="2" key="1">
    <citation type="submission" date="2013-02" db="EMBL/GenBank/DDBJ databases">
        <authorList>
            <consortium name="The Broad Institute Genome Sequencing Platform"/>
            <person name="Cuomo C."/>
            <person name="Becnel J."/>
            <person name="Sanscrainte N."/>
            <person name="Walker B."/>
            <person name="Young S.K."/>
            <person name="Zeng Q."/>
            <person name="Gargeya S."/>
            <person name="Fitzgerald M."/>
            <person name="Haas B."/>
            <person name="Abouelleil A."/>
            <person name="Alvarado L."/>
            <person name="Arachchi H.M."/>
            <person name="Berlin A.M."/>
            <person name="Chapman S.B."/>
            <person name="Dewar J."/>
            <person name="Goldberg J."/>
            <person name="Griggs A."/>
            <person name="Gujja S."/>
            <person name="Hansen M."/>
            <person name="Howarth C."/>
            <person name="Imamovic A."/>
            <person name="Larimer J."/>
            <person name="McCowan C."/>
            <person name="Murphy C."/>
            <person name="Neiman D."/>
            <person name="Pearson M."/>
            <person name="Priest M."/>
            <person name="Roberts A."/>
            <person name="Saif S."/>
            <person name="Shea T."/>
            <person name="Sisk P."/>
            <person name="Sykes S."/>
            <person name="Wortman J."/>
            <person name="Nusbaum C."/>
            <person name="Birren B."/>
        </authorList>
    </citation>
    <scope>NUCLEOTIDE SEQUENCE [LARGE SCALE GENOMIC DNA]</scope>
    <source>
        <strain evidence="2">PRA339</strain>
    </source>
</reference>
<dbReference type="HOGENOM" id="CLU_1594125_0_0_1"/>